<dbReference type="Pfam" id="PF04685">
    <property type="entry name" value="DUF608"/>
    <property type="match status" value="1"/>
</dbReference>
<dbReference type="GO" id="GO:0005975">
    <property type="term" value="P:carbohydrate metabolic process"/>
    <property type="evidence" value="ECO:0007669"/>
    <property type="project" value="InterPro"/>
</dbReference>
<comment type="caution">
    <text evidence="3">The sequence shown here is derived from an EMBL/GenBank/DDBJ whole genome shotgun (WGS) entry which is preliminary data.</text>
</comment>
<dbReference type="Pfam" id="PF12215">
    <property type="entry name" value="Glyco_hydr_116N"/>
    <property type="match status" value="1"/>
</dbReference>
<dbReference type="GO" id="GO:0008422">
    <property type="term" value="F:beta-glucosidase activity"/>
    <property type="evidence" value="ECO:0007669"/>
    <property type="project" value="TreeGrafter"/>
</dbReference>
<reference evidence="3" key="1">
    <citation type="journal article" date="2017" name="J. ISSAAS">
        <title>Comparative analysis of the genomes of Stylophora pistillata and Acropora digitifera provides evidence for extensive differences between species of corals.</title>
        <authorList>
            <person name="Voolstra C.R."/>
            <person name="Li Y."/>
            <person name="Liew Y.J."/>
            <person name="Baumgarten S."/>
            <person name="Zoccola D."/>
            <person name="Flot J.-F."/>
            <person name="Tambutte S."/>
            <person name="Allemand D."/>
            <person name="Aranda M."/>
        </authorList>
    </citation>
    <scope>NUCLEOTIDE SEQUENCE</scope>
    <source>
        <strain evidence="3">CSM Monaco</strain>
        <tissue evidence="3">Whole animal</tissue>
    </source>
</reference>
<protein>
    <submittedName>
        <fullName evidence="3">Non-lysosomal glucosylceramidase</fullName>
    </submittedName>
</protein>
<dbReference type="EMBL" id="LSMT01000239">
    <property type="protein sequence ID" value="PFX22453.1"/>
    <property type="molecule type" value="Genomic_DNA"/>
</dbReference>
<sequence>MKVGNPFIPTDLKNTGIPAVFYEFEIENTAQKTTEISLLAAQQNAVGFTKVKKVFQGKSFKARFKAGAKRVLAVGNRSKMYVGNYNSVVDEFGGKTLYMEGPYKKTDAHFGQMALMTLPTEAVKINSTALWKNIPALAKTFLKKGTLKSIAATGKSKKGQTYSGATTVSMTLKPGEKKTIHMVLVWYFPNGKNGGHLDRWDGWGKGKWEGKGNRYANYWKDIKDLTRYIYKNHKGLLEKTKLFTDTYYKTNFPHWLTERLANQLSIIKSRTIFHDKNNYIGLWEGAGAGDGSCAGNCNHVWHYAQAHARLFPTLGRIIREQSFGGIKKTGALPYRQPKGSFAFDGQLGEILSAYREHLLTENNEWLTTQYPAIKKALNYVINTYDKDKDGWLNSAPKHTTYDASMSGNPSFLTSLYLAALRAGEKMATLTDDEKQAKAWKKIADKSAKVQANRLFNGRYFIQIPGGHPATDYDTGCQSDQILGQWWAYQVGLGDLYPRYQIESATSHILKYNFKANLKRHNQGGRIFGLPQEAGFVGTTWEAGTRPKTASGYSDEIWTTYEYTIGSGLLRQGLIRDALTILKAGYDRYDGTLKTDYPSKSGWGNFGFSGNPFGDDECGQFYARALSQWSVLLAAQGFSYDGPKNEIGSKTAL</sequence>
<gene>
    <name evidence="3" type="primary">Gba2</name>
    <name evidence="3" type="ORF">AWC38_SpisGene13025</name>
</gene>
<evidence type="ECO:0000259" key="1">
    <source>
        <dbReference type="Pfam" id="PF04685"/>
    </source>
</evidence>
<feature type="domain" description="Glycosyl-hydrolase family 116 N-terminal" evidence="2">
    <location>
        <begin position="5"/>
        <end position="234"/>
    </location>
</feature>
<dbReference type="InterPro" id="IPR024462">
    <property type="entry name" value="GH116_N"/>
</dbReference>
<dbReference type="InterPro" id="IPR008928">
    <property type="entry name" value="6-hairpin_glycosidase_sf"/>
</dbReference>
<proteinExistence type="predicted"/>
<evidence type="ECO:0000313" key="3">
    <source>
        <dbReference type="EMBL" id="PFX22453.1"/>
    </source>
</evidence>
<feature type="domain" description="Glycosyl-hydrolase family 116 catalytic region" evidence="1">
    <location>
        <begin position="344"/>
        <end position="604"/>
    </location>
</feature>
<dbReference type="OrthoDB" id="6019999at2759"/>
<dbReference type="AlphaFoldDB" id="A0A2B4S094"/>
<evidence type="ECO:0000259" key="2">
    <source>
        <dbReference type="Pfam" id="PF12215"/>
    </source>
</evidence>
<name>A0A2B4S094_STYPI</name>
<dbReference type="STRING" id="50429.A0A2B4S094"/>
<dbReference type="PANTHER" id="PTHR12654">
    <property type="entry name" value="BILE ACID BETA-GLUCOSIDASE-RELATED"/>
    <property type="match status" value="1"/>
</dbReference>
<dbReference type="Gene3D" id="1.50.10.10">
    <property type="match status" value="1"/>
</dbReference>
<accession>A0A2B4S094</accession>
<organism evidence="3">
    <name type="scientific">Stylophora pistillata</name>
    <name type="common">Smooth cauliflower coral</name>
    <dbReference type="NCBI Taxonomy" id="50429"/>
    <lineage>
        <taxon>Eukaryota</taxon>
        <taxon>Metazoa</taxon>
        <taxon>Cnidaria</taxon>
        <taxon>Anthozoa</taxon>
        <taxon>Hexacorallia</taxon>
        <taxon>Scleractinia</taxon>
        <taxon>Astrocoeniina</taxon>
        <taxon>Pocilloporidae</taxon>
        <taxon>Stylophora</taxon>
    </lineage>
</organism>
<dbReference type="InterPro" id="IPR006775">
    <property type="entry name" value="GH116_catalytic"/>
</dbReference>
<dbReference type="InterPro" id="IPR052566">
    <property type="entry name" value="Non-lysos_glucosylceramidase"/>
</dbReference>
<dbReference type="SUPFAM" id="SSF48208">
    <property type="entry name" value="Six-hairpin glycosidases"/>
    <property type="match status" value="1"/>
</dbReference>
<dbReference type="InterPro" id="IPR012341">
    <property type="entry name" value="6hp_glycosidase-like_sf"/>
</dbReference>
<dbReference type="PANTHER" id="PTHR12654:SF0">
    <property type="entry name" value="NON-LYSOSOMAL GLUCOSYLCERAMIDASE"/>
    <property type="match status" value="1"/>
</dbReference>